<dbReference type="Proteomes" id="UP000075615">
    <property type="component" value="Unassembled WGS sequence"/>
</dbReference>
<proteinExistence type="predicted"/>
<reference evidence="2 3" key="1">
    <citation type="submission" date="2016-01" db="EMBL/GenBank/DDBJ databases">
        <title>Genome sequencing of Roseivirga echinicomitans KMM 6058.</title>
        <authorList>
            <person name="Selvaratnam C."/>
            <person name="Thevarajoo S."/>
            <person name="Goh K.M."/>
            <person name="Ee R."/>
            <person name="Chan K.-G."/>
            <person name="Chong C.S."/>
        </authorList>
    </citation>
    <scope>NUCLEOTIDE SEQUENCE [LARGE SCALE GENOMIC DNA]</scope>
    <source>
        <strain evidence="2 3">KMM 6058</strain>
    </source>
</reference>
<evidence type="ECO:0000259" key="1">
    <source>
        <dbReference type="PROSITE" id="PS50930"/>
    </source>
</evidence>
<dbReference type="Gene3D" id="2.40.50.1020">
    <property type="entry name" value="LytTr DNA-binding domain"/>
    <property type="match status" value="1"/>
</dbReference>
<gene>
    <name evidence="2" type="ORF">AWN68_17700</name>
</gene>
<feature type="domain" description="HTH LytTR-type" evidence="1">
    <location>
        <begin position="52"/>
        <end position="111"/>
    </location>
</feature>
<dbReference type="GO" id="GO:0003677">
    <property type="term" value="F:DNA binding"/>
    <property type="evidence" value="ECO:0007669"/>
    <property type="project" value="InterPro"/>
</dbReference>
<dbReference type="SMART" id="SM00850">
    <property type="entry name" value="LytTR"/>
    <property type="match status" value="1"/>
</dbReference>
<organism evidence="2 3">
    <name type="scientific">Roseivirga echinicomitans</name>
    <dbReference type="NCBI Taxonomy" id="296218"/>
    <lineage>
        <taxon>Bacteria</taxon>
        <taxon>Pseudomonadati</taxon>
        <taxon>Bacteroidota</taxon>
        <taxon>Cytophagia</taxon>
        <taxon>Cytophagales</taxon>
        <taxon>Roseivirgaceae</taxon>
        <taxon>Roseivirga</taxon>
    </lineage>
</organism>
<dbReference type="InterPro" id="IPR007492">
    <property type="entry name" value="LytTR_DNA-bd_dom"/>
</dbReference>
<dbReference type="Pfam" id="PF04397">
    <property type="entry name" value="LytTR"/>
    <property type="match status" value="1"/>
</dbReference>
<dbReference type="AlphaFoldDB" id="A0A150XLL8"/>
<protein>
    <recommendedName>
        <fullName evidence="1">HTH LytTR-type domain-containing protein</fullName>
    </recommendedName>
</protein>
<evidence type="ECO:0000313" key="2">
    <source>
        <dbReference type="EMBL" id="KYG79639.1"/>
    </source>
</evidence>
<keyword evidence="3" id="KW-1185">Reference proteome</keyword>
<name>A0A150XLL8_9BACT</name>
<sequence>MGMTTERQDNILIPTTKGLQLEKTNNIQNICAEGSYCELMLISGAKHMISKNLSSLTKLLPSHTFFRIHTSVVINIAHIKEVIGTEVVMSNDCRFPIAQRRKKEFVDFLKRNSLSL</sequence>
<dbReference type="EMBL" id="LRDB01000009">
    <property type="protein sequence ID" value="KYG79639.1"/>
    <property type="molecule type" value="Genomic_DNA"/>
</dbReference>
<comment type="caution">
    <text evidence="2">The sequence shown here is derived from an EMBL/GenBank/DDBJ whole genome shotgun (WGS) entry which is preliminary data.</text>
</comment>
<dbReference type="STRING" id="296218.AWN68_17700"/>
<dbReference type="PROSITE" id="PS50930">
    <property type="entry name" value="HTH_LYTTR"/>
    <property type="match status" value="1"/>
</dbReference>
<evidence type="ECO:0000313" key="3">
    <source>
        <dbReference type="Proteomes" id="UP000075615"/>
    </source>
</evidence>
<accession>A0A150XLL8</accession>